<accession>A0A3A4AEW4</accession>
<feature type="compositionally biased region" description="Basic and acidic residues" evidence="1">
    <location>
        <begin position="1"/>
        <end position="23"/>
    </location>
</feature>
<dbReference type="InterPro" id="IPR038765">
    <property type="entry name" value="Papain-like_cys_pep_sf"/>
</dbReference>
<reference evidence="3 4" key="1">
    <citation type="submission" date="2018-09" db="EMBL/GenBank/DDBJ databases">
        <title>YIM 75507 draft genome.</title>
        <authorList>
            <person name="Tang S."/>
            <person name="Feng Y."/>
        </authorList>
    </citation>
    <scope>NUCLEOTIDE SEQUENCE [LARGE SCALE GENOMIC DNA]</scope>
    <source>
        <strain evidence="3 4">YIM 75507</strain>
    </source>
</reference>
<evidence type="ECO:0000259" key="2">
    <source>
        <dbReference type="Pfam" id="PF05257"/>
    </source>
</evidence>
<keyword evidence="4" id="KW-1185">Reference proteome</keyword>
<feature type="region of interest" description="Disordered" evidence="1">
    <location>
        <begin position="1"/>
        <end position="38"/>
    </location>
</feature>
<dbReference type="EMBL" id="QZEY01000016">
    <property type="protein sequence ID" value="RJL24193.1"/>
    <property type="molecule type" value="Genomic_DNA"/>
</dbReference>
<organism evidence="3 4">
    <name type="scientific">Bailinhaonella thermotolerans</name>
    <dbReference type="NCBI Taxonomy" id="1070861"/>
    <lineage>
        <taxon>Bacteria</taxon>
        <taxon>Bacillati</taxon>
        <taxon>Actinomycetota</taxon>
        <taxon>Actinomycetes</taxon>
        <taxon>Streptosporangiales</taxon>
        <taxon>Streptosporangiaceae</taxon>
        <taxon>Bailinhaonella</taxon>
    </lineage>
</organism>
<comment type="caution">
    <text evidence="3">The sequence shown here is derived from an EMBL/GenBank/DDBJ whole genome shotgun (WGS) entry which is preliminary data.</text>
</comment>
<dbReference type="Pfam" id="PF05257">
    <property type="entry name" value="CHAP"/>
    <property type="match status" value="1"/>
</dbReference>
<dbReference type="InterPro" id="IPR007921">
    <property type="entry name" value="CHAP_dom"/>
</dbReference>
<dbReference type="SUPFAM" id="SSF54001">
    <property type="entry name" value="Cysteine proteinases"/>
    <property type="match status" value="1"/>
</dbReference>
<name>A0A3A4AEW4_9ACTN</name>
<feature type="domain" description="Peptidase C51" evidence="2">
    <location>
        <begin position="121"/>
        <end position="205"/>
    </location>
</feature>
<evidence type="ECO:0000313" key="4">
    <source>
        <dbReference type="Proteomes" id="UP000265768"/>
    </source>
</evidence>
<dbReference type="OrthoDB" id="5124837at2"/>
<proteinExistence type="predicted"/>
<evidence type="ECO:0000313" key="3">
    <source>
        <dbReference type="EMBL" id="RJL24193.1"/>
    </source>
</evidence>
<dbReference type="Gene3D" id="3.90.1720.10">
    <property type="entry name" value="endopeptidase domain like (from Nostoc punctiforme)"/>
    <property type="match status" value="1"/>
</dbReference>
<sequence>MLDIRSGRPRDPADPRVNAREIRPCSLAPPHPRPSRAHARMRVRVSDARFPTRRLSVPAVRAAWPNPVTLSGAPFTMTQTYQPQTMLKLLETQLGYQEKADGGSKFGEWFSVNVKQDPAYETGAWCDMFLSWAANQTGQKDVVGQFAYTVEHAQWFQDHDAFTTKAKPGDLVFFDWAGGKSIAGIDHVGIVQSVDGGEIHTIEGNIDGGVATKKVRTMDDIVGFGDPAKVAEKKKAAKPLAGKAAPAKALDAGALDAKVEVKQAAMVPDPAALASSAPEAMGTVLIGGLVVATTAKKVRDLFKRS</sequence>
<protein>
    <submittedName>
        <fullName evidence="3">CHAP domain-containing protein</fullName>
    </submittedName>
</protein>
<gene>
    <name evidence="3" type="ORF">D5H75_30605</name>
</gene>
<evidence type="ECO:0000256" key="1">
    <source>
        <dbReference type="SAM" id="MobiDB-lite"/>
    </source>
</evidence>
<dbReference type="AlphaFoldDB" id="A0A3A4AEW4"/>
<dbReference type="Proteomes" id="UP000265768">
    <property type="component" value="Unassembled WGS sequence"/>
</dbReference>